<evidence type="ECO:0000313" key="3">
    <source>
        <dbReference type="Proteomes" id="UP000001058"/>
    </source>
</evidence>
<feature type="compositionally biased region" description="Low complexity" evidence="1">
    <location>
        <begin position="374"/>
        <end position="385"/>
    </location>
</feature>
<feature type="region of interest" description="Disordered" evidence="1">
    <location>
        <begin position="107"/>
        <end position="162"/>
    </location>
</feature>
<name>D8TGV6_VOLCA</name>
<feature type="compositionally biased region" description="Polar residues" evidence="1">
    <location>
        <begin position="133"/>
        <end position="148"/>
    </location>
</feature>
<dbReference type="InParanoid" id="D8TGV6"/>
<evidence type="ECO:0000256" key="1">
    <source>
        <dbReference type="SAM" id="MobiDB-lite"/>
    </source>
</evidence>
<proteinExistence type="predicted"/>
<feature type="region of interest" description="Disordered" evidence="1">
    <location>
        <begin position="194"/>
        <end position="222"/>
    </location>
</feature>
<gene>
    <name evidence="2" type="ORF">VOLCADRAFT_102927</name>
</gene>
<evidence type="ECO:0000313" key="2">
    <source>
        <dbReference type="EMBL" id="EFJ53326.1"/>
    </source>
</evidence>
<dbReference type="AlphaFoldDB" id="D8TGV6"/>
<feature type="region of interest" description="Disordered" evidence="1">
    <location>
        <begin position="643"/>
        <end position="731"/>
    </location>
</feature>
<dbReference type="EMBL" id="GL378323">
    <property type="protein sequence ID" value="EFJ53326.1"/>
    <property type="molecule type" value="Genomic_DNA"/>
</dbReference>
<protein>
    <submittedName>
        <fullName evidence="2">Uncharacterized protein</fullName>
    </submittedName>
</protein>
<organism evidence="3">
    <name type="scientific">Volvox carteri f. nagariensis</name>
    <dbReference type="NCBI Taxonomy" id="3068"/>
    <lineage>
        <taxon>Eukaryota</taxon>
        <taxon>Viridiplantae</taxon>
        <taxon>Chlorophyta</taxon>
        <taxon>core chlorophytes</taxon>
        <taxon>Chlorophyceae</taxon>
        <taxon>CS clade</taxon>
        <taxon>Chlamydomonadales</taxon>
        <taxon>Volvocaceae</taxon>
        <taxon>Volvox</taxon>
    </lineage>
</organism>
<feature type="region of interest" description="Disordered" evidence="1">
    <location>
        <begin position="23"/>
        <end position="74"/>
    </location>
</feature>
<sequence>MKKTTYHVNPAVNKWEEEQRRLRMEKMIQRAKSTLPPEARGASKPAGQKKPSPYAAENNKPIRKRSTGGVGTPGGAVAMDVQELDSLIYNRVQEILGMPLMRRAAVARDASKGPTPQRTPASARGGRRPAWNNDWSAQAGSPPLNNQERPSGGGGPRSGASSTPCAFLGVLTGHRMAPCCRSPRILACLANERGQQPRPASSRYGSAAGALPSSEAEQQAGELSGQLLEQSMVAAIEALNPQASAAREASNRNAQHYFAQRGSRDVSLMQSVTAAAGPSQGGSAGAVAHEHTSCASKGDADAAEEDEDAYADDDFEDYDGTDDEHERAAPPEAEPDAEVEAEDDSSGAAATDIALLRNSVNALNGLVKLKIQQELARSQQQQQQGADHEQIQDRQLLQAGHPMGPSTRRQMASPEMLASLPLVGSEERNAREAPGPGGRDRTTSSLGDGLRQSDLDYLARLGGAEPQDGPDVATSTDERPFVIEPGAPAGTAKAWGDRQPWLNDKGAEAGPAGLLKLRARQERERQMQEQQVVPADGQRLSRQGLQGEGRLFEGRPEPANPPSATRGKAAAPEDEEDTVLLGETVTPRNRTGAAAQMQAVSNALAVLASSGQLSPSAAQELRNQTDALYGSLVQLHDLMNGPRGAELCTSSPSRDNAAGFTPTALSPDDSPSQSLRQPTGALAAPQSQPQGGPVKAILQKGAESSPGSKYEAQPKPTDVVHPPGGSGAHLQLTPKHRLIAEDIAWMAGLAQSLSKSLQVDKGEVELPGI</sequence>
<dbReference type="GeneID" id="9625290"/>
<dbReference type="Proteomes" id="UP000001058">
    <property type="component" value="Unassembled WGS sequence"/>
</dbReference>
<dbReference type="RefSeq" id="XP_002946331.1">
    <property type="nucleotide sequence ID" value="XM_002946285.1"/>
</dbReference>
<feature type="region of interest" description="Disordered" evidence="1">
    <location>
        <begin position="274"/>
        <end position="350"/>
    </location>
</feature>
<accession>D8TGV6</accession>
<reference evidence="2 3" key="1">
    <citation type="journal article" date="2010" name="Science">
        <title>Genomic analysis of organismal complexity in the multicellular green alga Volvox carteri.</title>
        <authorList>
            <person name="Prochnik S.E."/>
            <person name="Umen J."/>
            <person name="Nedelcu A.M."/>
            <person name="Hallmann A."/>
            <person name="Miller S.M."/>
            <person name="Nishii I."/>
            <person name="Ferris P."/>
            <person name="Kuo A."/>
            <person name="Mitros T."/>
            <person name="Fritz-Laylin L.K."/>
            <person name="Hellsten U."/>
            <person name="Chapman J."/>
            <person name="Simakov O."/>
            <person name="Rensing S.A."/>
            <person name="Terry A."/>
            <person name="Pangilinan J."/>
            <person name="Kapitonov V."/>
            <person name="Jurka J."/>
            <person name="Salamov A."/>
            <person name="Shapiro H."/>
            <person name="Schmutz J."/>
            <person name="Grimwood J."/>
            <person name="Lindquist E."/>
            <person name="Lucas S."/>
            <person name="Grigoriev I.V."/>
            <person name="Schmitt R."/>
            <person name="Kirk D."/>
            <person name="Rokhsar D.S."/>
        </authorList>
    </citation>
    <scope>NUCLEOTIDE SEQUENCE [LARGE SCALE GENOMIC DNA]</scope>
    <source>
        <strain evidence="3">f. Nagariensis / Eve</strain>
    </source>
</reference>
<feature type="region of interest" description="Disordered" evidence="1">
    <location>
        <begin position="374"/>
        <end position="577"/>
    </location>
</feature>
<dbReference type="KEGG" id="vcn:VOLCADRAFT_102927"/>
<feature type="compositionally biased region" description="Acidic residues" evidence="1">
    <location>
        <begin position="333"/>
        <end position="345"/>
    </location>
</feature>
<feature type="compositionally biased region" description="Acidic residues" evidence="1">
    <location>
        <begin position="301"/>
        <end position="323"/>
    </location>
</feature>
<keyword evidence="3" id="KW-1185">Reference proteome</keyword>
<dbReference type="OrthoDB" id="538642at2759"/>